<evidence type="ECO:0000313" key="2">
    <source>
        <dbReference type="EMBL" id="MCG4745946.1"/>
    </source>
</evidence>
<evidence type="ECO:0000256" key="1">
    <source>
        <dbReference type="SAM" id="SignalP"/>
    </source>
</evidence>
<protein>
    <submittedName>
        <fullName evidence="2">Uncharacterized protein</fullName>
    </submittedName>
</protein>
<organism evidence="2 3">
    <name type="scientific">Enterocloster aldenensis</name>
    <dbReference type="NCBI Taxonomy" id="358742"/>
    <lineage>
        <taxon>Bacteria</taxon>
        <taxon>Bacillati</taxon>
        <taxon>Bacillota</taxon>
        <taxon>Clostridia</taxon>
        <taxon>Lachnospirales</taxon>
        <taxon>Lachnospiraceae</taxon>
        <taxon>Enterocloster</taxon>
    </lineage>
</organism>
<comment type="caution">
    <text evidence="2">The sequence shown here is derived from an EMBL/GenBank/DDBJ whole genome shotgun (WGS) entry which is preliminary data.</text>
</comment>
<dbReference type="Proteomes" id="UP001299608">
    <property type="component" value="Unassembled WGS sequence"/>
</dbReference>
<reference evidence="2" key="1">
    <citation type="submission" date="2022-01" db="EMBL/GenBank/DDBJ databases">
        <title>Collection of gut derived symbiotic bacterial strains cultured from healthy donors.</title>
        <authorList>
            <person name="Lin H."/>
            <person name="Kohout C."/>
            <person name="Waligurski E."/>
            <person name="Pamer E.G."/>
        </authorList>
    </citation>
    <scope>NUCLEOTIDE SEQUENCE</scope>
    <source>
        <strain evidence="2">DFI.6.55</strain>
    </source>
</reference>
<name>A0AAW5BXF3_9FIRM</name>
<evidence type="ECO:0000313" key="3">
    <source>
        <dbReference type="Proteomes" id="UP001299608"/>
    </source>
</evidence>
<sequence length="172" mass="19579">MIRKTSGKSSVFLFTVILSLTFHSFPAQAGQWIQEDGGDWYYEMENEGTGDVLVREDSGQDTRETAVLKGWNQIDGRWYCLDAQTGVWIPRPVLTAEAASYLLDNKLKDLGLYQDEEEELEFKVDYEDGSQLILSVGYEEKPGLFHRLNSYEIDRKKGTAEPVVGKEAISLW</sequence>
<feature type="signal peptide" evidence="1">
    <location>
        <begin position="1"/>
        <end position="29"/>
    </location>
</feature>
<dbReference type="AlphaFoldDB" id="A0AAW5BXF3"/>
<dbReference type="RefSeq" id="WP_238053589.1">
    <property type="nucleotide sequence ID" value="NZ_JAKNGE010000011.1"/>
</dbReference>
<dbReference type="Gene3D" id="2.10.270.10">
    <property type="entry name" value="Cholin Binding"/>
    <property type="match status" value="1"/>
</dbReference>
<proteinExistence type="predicted"/>
<accession>A0AAW5BXF3</accession>
<dbReference type="EMBL" id="JAKNGE010000011">
    <property type="protein sequence ID" value="MCG4745946.1"/>
    <property type="molecule type" value="Genomic_DNA"/>
</dbReference>
<gene>
    <name evidence="2" type="ORF">L0N08_11025</name>
</gene>
<feature type="chain" id="PRO_5043577005" evidence="1">
    <location>
        <begin position="30"/>
        <end position="172"/>
    </location>
</feature>
<keyword evidence="1" id="KW-0732">Signal</keyword>